<reference evidence="1" key="1">
    <citation type="submission" date="2021-11" db="EMBL/GenBank/DDBJ databases">
        <title>Australian commercial rhizobial inoculants.</title>
        <authorList>
            <person name="Kohlmeier M.G."/>
            <person name="O'Hara G.W."/>
            <person name="Colombi E."/>
            <person name="Ramsay J.P."/>
            <person name="Terpolilli J."/>
        </authorList>
    </citation>
    <scope>NUCLEOTIDE SEQUENCE</scope>
    <source>
        <strain evidence="1">CC829</strain>
    </source>
</reference>
<organism evidence="1 2">
    <name type="scientific">Bradyrhizobium barranii</name>
    <dbReference type="NCBI Taxonomy" id="2992140"/>
    <lineage>
        <taxon>Bacteria</taxon>
        <taxon>Pseudomonadati</taxon>
        <taxon>Pseudomonadota</taxon>
        <taxon>Alphaproteobacteria</taxon>
        <taxon>Hyphomicrobiales</taxon>
        <taxon>Nitrobacteraceae</taxon>
        <taxon>Bradyrhizobium</taxon>
    </lineage>
</organism>
<keyword evidence="2" id="KW-1185">Reference proteome</keyword>
<protein>
    <recommendedName>
        <fullName evidence="3">His-Xaa-Ser system protein HxsD</fullName>
    </recommendedName>
</protein>
<evidence type="ECO:0000313" key="1">
    <source>
        <dbReference type="EMBL" id="UFW85066.1"/>
    </source>
</evidence>
<gene>
    <name evidence="1" type="ORF">BjapCC829_34875</name>
</gene>
<evidence type="ECO:0000313" key="2">
    <source>
        <dbReference type="Proteomes" id="UP001430990"/>
    </source>
</evidence>
<accession>A0ABY3QJD3</accession>
<evidence type="ECO:0008006" key="3">
    <source>
        <dbReference type="Google" id="ProtNLM"/>
    </source>
</evidence>
<proteinExistence type="predicted"/>
<name>A0ABY3QJD3_9BRAD</name>
<dbReference type="RefSeq" id="WP_196236555.1">
    <property type="nucleotide sequence ID" value="NZ_CP088100.1"/>
</dbReference>
<sequence>MRPMPPAAKLPAASPVEVVVDFDSSIQSLSALDAAAYRLIGTATCQVDRAGDRYVCRLVSSTNPQKGAVLSSDELKERFLNLVADENLRARVAEKTGGVRNVILALAFGALAANQNDAG</sequence>
<dbReference type="Proteomes" id="UP001430990">
    <property type="component" value="Chromosome"/>
</dbReference>
<dbReference type="EMBL" id="CP088100">
    <property type="protein sequence ID" value="UFW85066.1"/>
    <property type="molecule type" value="Genomic_DNA"/>
</dbReference>